<gene>
    <name evidence="3" type="ORF">HD592_000137</name>
</gene>
<sequence>MSDETTVYATEDAPRRVDLAVARIDAWTVMKVSFLLSVALGIALVIGTAVLWLMVDGMHVFSTIEEFLTTIGAQKFTVLLDYVRLPKVLSYATIAAVANVVLLTAASTVGAMLYNVIASLVGGIKVSLMDE</sequence>
<feature type="transmembrane region" description="Helical" evidence="1">
    <location>
        <begin position="32"/>
        <end position="55"/>
    </location>
</feature>
<keyword evidence="1" id="KW-0472">Membrane</keyword>
<evidence type="ECO:0000313" key="3">
    <source>
        <dbReference type="EMBL" id="MBB6333572.1"/>
    </source>
</evidence>
<keyword evidence="1" id="KW-0812">Transmembrane</keyword>
<dbReference type="AlphaFoldDB" id="A0A923E2C6"/>
<keyword evidence="1" id="KW-1133">Transmembrane helix</keyword>
<evidence type="ECO:0000259" key="2">
    <source>
        <dbReference type="Pfam" id="PF12089"/>
    </source>
</evidence>
<feature type="transmembrane region" description="Helical" evidence="1">
    <location>
        <begin position="88"/>
        <end position="117"/>
    </location>
</feature>
<evidence type="ECO:0000256" key="1">
    <source>
        <dbReference type="SAM" id="Phobius"/>
    </source>
</evidence>
<protein>
    <recommendedName>
        <fullName evidence="2">DUF3566 domain-containing protein</fullName>
    </recommendedName>
</protein>
<reference evidence="3" key="1">
    <citation type="submission" date="2020-08" db="EMBL/GenBank/DDBJ databases">
        <title>Sequencing the genomes of 1000 actinobacteria strains.</title>
        <authorList>
            <person name="Klenk H.-P."/>
        </authorList>
    </citation>
    <scope>NUCLEOTIDE SEQUENCE</scope>
    <source>
        <strain evidence="3">DSM 10695</strain>
    </source>
</reference>
<dbReference type="InterPro" id="IPR021949">
    <property type="entry name" value="DUF3566_TM"/>
</dbReference>
<comment type="caution">
    <text evidence="3">The sequence shown here is derived from an EMBL/GenBank/DDBJ whole genome shotgun (WGS) entry which is preliminary data.</text>
</comment>
<evidence type="ECO:0000313" key="4">
    <source>
        <dbReference type="Proteomes" id="UP000617426"/>
    </source>
</evidence>
<accession>A0A923E2C6</accession>
<organism evidence="3 4">
    <name type="scientific">Schaalia hyovaginalis</name>
    <dbReference type="NCBI Taxonomy" id="29316"/>
    <lineage>
        <taxon>Bacteria</taxon>
        <taxon>Bacillati</taxon>
        <taxon>Actinomycetota</taxon>
        <taxon>Actinomycetes</taxon>
        <taxon>Actinomycetales</taxon>
        <taxon>Actinomycetaceae</taxon>
        <taxon>Schaalia</taxon>
    </lineage>
</organism>
<name>A0A923E2C6_9ACTO</name>
<dbReference type="RefSeq" id="WP_184451279.1">
    <property type="nucleotide sequence ID" value="NZ_JACHMK010000001.1"/>
</dbReference>
<dbReference type="Proteomes" id="UP000617426">
    <property type="component" value="Unassembled WGS sequence"/>
</dbReference>
<dbReference type="EMBL" id="JACHMK010000001">
    <property type="protein sequence ID" value="MBB6333572.1"/>
    <property type="molecule type" value="Genomic_DNA"/>
</dbReference>
<keyword evidence="4" id="KW-1185">Reference proteome</keyword>
<feature type="domain" description="DUF3566" evidence="2">
    <location>
        <begin position="14"/>
        <end position="130"/>
    </location>
</feature>
<dbReference type="Pfam" id="PF12089">
    <property type="entry name" value="DUF3566"/>
    <property type="match status" value="1"/>
</dbReference>
<proteinExistence type="predicted"/>